<reference evidence="1 2" key="1">
    <citation type="submission" date="2020-01" db="EMBL/GenBank/DDBJ databases">
        <title>Complete genome sequence of a human oral phylogroup 1 Treponema sp. strain ATCC 700766, originally isolated from periodontitis dental plaque.</title>
        <authorList>
            <person name="Chan Y."/>
            <person name="Huo Y.-B."/>
            <person name="Yu X.-L."/>
            <person name="Zeng H."/>
            <person name="Leung W.-K."/>
            <person name="Watt R.M."/>
        </authorList>
    </citation>
    <scope>NUCLEOTIDE SEQUENCE [LARGE SCALE GENOMIC DNA]</scope>
    <source>
        <strain evidence="1 2">OMZ 804</strain>
    </source>
</reference>
<evidence type="ECO:0000313" key="1">
    <source>
        <dbReference type="EMBL" id="QHX43618.1"/>
    </source>
</evidence>
<name>A0A6P1Y1D7_9SPIR</name>
<dbReference type="RefSeq" id="WP_162663933.1">
    <property type="nucleotide sequence ID" value="NZ_CP048020.1"/>
</dbReference>
<accession>A0A6P1Y1D7</accession>
<proteinExistence type="predicted"/>
<evidence type="ECO:0000313" key="2">
    <source>
        <dbReference type="Proteomes" id="UP000464374"/>
    </source>
</evidence>
<dbReference type="AlphaFoldDB" id="A0A6P1Y1D7"/>
<sequence>MTEREWQAFSAFRTDFKTSCRQWLTRCGYEYSAPNEAVSSVEKSAGRGVLHLLQQAAAAENKTPAYPQETPIVYNHSLDELQGSDQIKLIIVSDNPGKNEQLHKNQRYLVGQAGKVAEGFFRRNPELNIDFRREAIILNKTPIHTAKTKELNYLLKNGGEQFRSLFEETQQWLASHTAALQKALGCPLWLVGYGELRKKSLFTAYADELQRQYGGKSDAPVYVFQHFSMNCFAIDFKKLGDQHKSAEENLRIIGLLHRKAILGW</sequence>
<evidence type="ECO:0008006" key="3">
    <source>
        <dbReference type="Google" id="ProtNLM"/>
    </source>
</evidence>
<dbReference type="Proteomes" id="UP000464374">
    <property type="component" value="Chromosome"/>
</dbReference>
<dbReference type="KEGG" id="trz:GWP43_09420"/>
<gene>
    <name evidence="1" type="ORF">GWP43_09420</name>
</gene>
<organism evidence="1 2">
    <name type="scientific">Treponema vincentii</name>
    <dbReference type="NCBI Taxonomy" id="69710"/>
    <lineage>
        <taxon>Bacteria</taxon>
        <taxon>Pseudomonadati</taxon>
        <taxon>Spirochaetota</taxon>
        <taxon>Spirochaetia</taxon>
        <taxon>Spirochaetales</taxon>
        <taxon>Treponemataceae</taxon>
        <taxon>Treponema</taxon>
    </lineage>
</organism>
<protein>
    <recommendedName>
        <fullName evidence="3">Uracil-DNA glycosylase-like domain-containing protein</fullName>
    </recommendedName>
</protein>
<dbReference type="EMBL" id="CP048020">
    <property type="protein sequence ID" value="QHX43618.1"/>
    <property type="molecule type" value="Genomic_DNA"/>
</dbReference>